<feature type="compositionally biased region" description="Polar residues" evidence="1">
    <location>
        <begin position="662"/>
        <end position="676"/>
    </location>
</feature>
<reference evidence="2 3" key="1">
    <citation type="submission" date="2014-04" db="EMBL/GenBank/DDBJ databases">
        <authorList>
            <consortium name="DOE Joint Genome Institute"/>
            <person name="Kuo A."/>
            <person name="Ruytinx J."/>
            <person name="Rineau F."/>
            <person name="Colpaert J."/>
            <person name="Kohler A."/>
            <person name="Nagy L.G."/>
            <person name="Floudas D."/>
            <person name="Copeland A."/>
            <person name="Barry K.W."/>
            <person name="Cichocki N."/>
            <person name="Veneault-Fourrey C."/>
            <person name="LaButti K."/>
            <person name="Lindquist E.A."/>
            <person name="Lipzen A."/>
            <person name="Lundell T."/>
            <person name="Morin E."/>
            <person name="Murat C."/>
            <person name="Sun H."/>
            <person name="Tunlid A."/>
            <person name="Henrissat B."/>
            <person name="Grigoriev I.V."/>
            <person name="Hibbett D.S."/>
            <person name="Martin F."/>
            <person name="Nordberg H.P."/>
            <person name="Cantor M.N."/>
            <person name="Hua S.X."/>
        </authorList>
    </citation>
    <scope>NUCLEOTIDE SEQUENCE [LARGE SCALE GENOMIC DNA]</scope>
    <source>
        <strain evidence="2 3">UH-Slu-Lm8-n1</strain>
    </source>
</reference>
<feature type="region of interest" description="Disordered" evidence="1">
    <location>
        <begin position="123"/>
        <end position="181"/>
    </location>
</feature>
<dbReference type="InParanoid" id="A0A0D0BEC7"/>
<reference evidence="3" key="2">
    <citation type="submission" date="2015-01" db="EMBL/GenBank/DDBJ databases">
        <title>Evolutionary Origins and Diversification of the Mycorrhizal Mutualists.</title>
        <authorList>
            <consortium name="DOE Joint Genome Institute"/>
            <consortium name="Mycorrhizal Genomics Consortium"/>
            <person name="Kohler A."/>
            <person name="Kuo A."/>
            <person name="Nagy L.G."/>
            <person name="Floudas D."/>
            <person name="Copeland A."/>
            <person name="Barry K.W."/>
            <person name="Cichocki N."/>
            <person name="Veneault-Fourrey C."/>
            <person name="LaButti K."/>
            <person name="Lindquist E.A."/>
            <person name="Lipzen A."/>
            <person name="Lundell T."/>
            <person name="Morin E."/>
            <person name="Murat C."/>
            <person name="Riley R."/>
            <person name="Ohm R."/>
            <person name="Sun H."/>
            <person name="Tunlid A."/>
            <person name="Henrissat B."/>
            <person name="Grigoriev I.V."/>
            <person name="Hibbett D.S."/>
            <person name="Martin F."/>
        </authorList>
    </citation>
    <scope>NUCLEOTIDE SEQUENCE [LARGE SCALE GENOMIC DNA]</scope>
    <source>
        <strain evidence="3">UH-Slu-Lm8-n1</strain>
    </source>
</reference>
<dbReference type="OrthoDB" id="3262497at2759"/>
<proteinExistence type="predicted"/>
<sequence length="898" mass="95687">MDNPWATWEQSDDLSNNQKKPVPTPSWTYTVKNQNQDQEEDIGLPSWSASNNTQWPESSHTNDALWTSSIDDSGAWGSSTYAKINLSRQRITEAVVDPETQDEAGCPVPQAVTAIEEDNVVIPASPDSVEPHPMLPIVDFTPQVSDSPDVAGGFQADASVKEEDEDTEEDGEAWADPINLSTDDDEWGAAWVDESAPEVSVSAEEPPDEWESARQEKEKLNRAVPPEMMAALIQKCQDVSDDLWPRTESELDASNWRTDFDGLENITVLLNDLVPADTVLPPPMQYSQTATAKAVNNALKLTRHMPLTRKSPMALLLSSKGSTDWEKSVKARKDIPVDDAPVGWRILEKDERTAITDAAHPKKLGTGLLSFWNRKSSSSVPSTDAKIENAQPPSISARSSVESTKPQASEKRDISPARTPAVFIPSSPAASSSAAPDVMISAVTPAPSAVSRFLNRFSRAKGHGSERKSIALSTDDLDFLSDIVPSAHDPDDDTNDAQLKALSSLMNSNPSPLPTKLPPPLAPPPKPPSVNVNRPPSVGPSGLGITLEPACGSSQDNSTRALFLPPPLPPVTEMSFSRPHSPAVPPKPSSPINATFSAYTNPIIPAAIPSPPQPSSRTHLPIQLPSPPKVPSALSIPPLLPPPPISPPQTPRPSVHPIPGATSFTSSPNTGWTAATYQDDDDDDDSFSAFATLPRTDPFPVSRESIDSSLNSPSSAQALNSGKSSNSMSFDDFDDFVTSSRIRTPSPPPVPAKPSKVVGGAAAAVPSSRSGTSIHIRTQSLLDHAATQRGQWPSPLTAHSRYPMLPPPSASPSFGRDMDLLGDGGVAVPAPKFGSPPPKSTMVPRPQLSPSLPPAPLSQPLLSFAPLSPSSSRAERPSAKPVQTGGLTAQDLSFFEGL</sequence>
<feature type="compositionally biased region" description="Acidic residues" evidence="1">
    <location>
        <begin position="162"/>
        <end position="173"/>
    </location>
</feature>
<feature type="compositionally biased region" description="Pro residues" evidence="1">
    <location>
        <begin position="511"/>
        <end position="528"/>
    </location>
</feature>
<feature type="compositionally biased region" description="Polar residues" evidence="1">
    <location>
        <begin position="707"/>
        <end position="723"/>
    </location>
</feature>
<evidence type="ECO:0000313" key="2">
    <source>
        <dbReference type="EMBL" id="KIK48154.1"/>
    </source>
</evidence>
<feature type="region of interest" description="Disordered" evidence="1">
    <location>
        <begin position="378"/>
        <end position="420"/>
    </location>
</feature>
<evidence type="ECO:0000313" key="3">
    <source>
        <dbReference type="Proteomes" id="UP000054485"/>
    </source>
</evidence>
<gene>
    <name evidence="2" type="ORF">CY34DRAFT_792102</name>
</gene>
<feature type="region of interest" description="Disordered" evidence="1">
    <location>
        <begin position="505"/>
        <end position="539"/>
    </location>
</feature>
<feature type="compositionally biased region" description="Polar residues" evidence="1">
    <location>
        <begin position="391"/>
        <end position="407"/>
    </location>
</feature>
<feature type="compositionally biased region" description="Polar residues" evidence="1">
    <location>
        <begin position="769"/>
        <end position="781"/>
    </location>
</feature>
<dbReference type="EMBL" id="KN835140">
    <property type="protein sequence ID" value="KIK48154.1"/>
    <property type="molecule type" value="Genomic_DNA"/>
</dbReference>
<feature type="compositionally biased region" description="Low complexity" evidence="1">
    <location>
        <begin position="858"/>
        <end position="872"/>
    </location>
</feature>
<feature type="compositionally biased region" description="Polar residues" evidence="1">
    <location>
        <begin position="47"/>
        <end position="66"/>
    </location>
</feature>
<protein>
    <submittedName>
        <fullName evidence="2">Uncharacterized protein</fullName>
    </submittedName>
</protein>
<dbReference type="AlphaFoldDB" id="A0A0D0BEC7"/>
<dbReference type="HOGENOM" id="CLU_006928_0_0_1"/>
<feature type="region of interest" description="Disordered" evidence="1">
    <location>
        <begin position="605"/>
        <end position="898"/>
    </location>
</feature>
<feature type="compositionally biased region" description="Low complexity" evidence="1">
    <location>
        <begin position="529"/>
        <end position="539"/>
    </location>
</feature>
<feature type="compositionally biased region" description="Polar residues" evidence="1">
    <location>
        <begin position="13"/>
        <end position="36"/>
    </location>
</feature>
<evidence type="ECO:0000256" key="1">
    <source>
        <dbReference type="SAM" id="MobiDB-lite"/>
    </source>
</evidence>
<feature type="compositionally biased region" description="Low complexity" evidence="1">
    <location>
        <begin position="724"/>
        <end position="744"/>
    </location>
</feature>
<feature type="compositionally biased region" description="Low complexity" evidence="1">
    <location>
        <begin position="753"/>
        <end position="768"/>
    </location>
</feature>
<keyword evidence="3" id="KW-1185">Reference proteome</keyword>
<dbReference type="Proteomes" id="UP000054485">
    <property type="component" value="Unassembled WGS sequence"/>
</dbReference>
<feature type="compositionally biased region" description="Pro residues" evidence="1">
    <location>
        <begin position="638"/>
        <end position="656"/>
    </location>
</feature>
<accession>A0A0D0BEC7</accession>
<feature type="region of interest" description="Disordered" evidence="1">
    <location>
        <begin position="1"/>
        <end position="66"/>
    </location>
</feature>
<organism evidence="2 3">
    <name type="scientific">Suillus luteus UH-Slu-Lm8-n1</name>
    <dbReference type="NCBI Taxonomy" id="930992"/>
    <lineage>
        <taxon>Eukaryota</taxon>
        <taxon>Fungi</taxon>
        <taxon>Dikarya</taxon>
        <taxon>Basidiomycota</taxon>
        <taxon>Agaricomycotina</taxon>
        <taxon>Agaricomycetes</taxon>
        <taxon>Agaricomycetidae</taxon>
        <taxon>Boletales</taxon>
        <taxon>Suillineae</taxon>
        <taxon>Suillaceae</taxon>
        <taxon>Suillus</taxon>
    </lineage>
</organism>
<dbReference type="STRING" id="930992.A0A0D0BEC7"/>
<name>A0A0D0BEC7_9AGAM</name>